<dbReference type="InterPro" id="IPR007165">
    <property type="entry name" value="Phage_holin_4_2"/>
</dbReference>
<dbReference type="Pfam" id="PF04020">
    <property type="entry name" value="Phage_holin_4_2"/>
    <property type="match status" value="1"/>
</dbReference>
<organism evidence="2 3">
    <name type="scientific">[Brevibacterium] flavum</name>
    <dbReference type="NCBI Taxonomy" id="92706"/>
    <lineage>
        <taxon>Bacteria</taxon>
        <taxon>Bacillati</taxon>
        <taxon>Actinomycetota</taxon>
        <taxon>Actinomycetes</taxon>
        <taxon>Mycobacteriales</taxon>
        <taxon>Corynebacteriaceae</taxon>
        <taxon>Corynebacterium</taxon>
    </lineage>
</organism>
<feature type="transmembrane region" description="Helical" evidence="1">
    <location>
        <begin position="47"/>
        <end position="64"/>
    </location>
</feature>
<dbReference type="AlphaFoldDB" id="A0A0F6SQI8"/>
<dbReference type="Proteomes" id="UP000034037">
    <property type="component" value="Chromosome"/>
</dbReference>
<gene>
    <name evidence="2" type="ORF">YH66_01290</name>
</gene>
<keyword evidence="1" id="KW-0812">Transmembrane</keyword>
<dbReference type="PATRIC" id="fig|92706.3.peg.265"/>
<dbReference type="EMBL" id="CP011309">
    <property type="protein sequence ID" value="AKF26284.1"/>
    <property type="molecule type" value="Genomic_DNA"/>
</dbReference>
<feature type="transmembrane region" description="Helical" evidence="1">
    <location>
        <begin position="71"/>
        <end position="95"/>
    </location>
</feature>
<evidence type="ECO:0000256" key="1">
    <source>
        <dbReference type="SAM" id="Phobius"/>
    </source>
</evidence>
<evidence type="ECO:0000313" key="3">
    <source>
        <dbReference type="Proteomes" id="UP000034037"/>
    </source>
</evidence>
<protein>
    <submittedName>
        <fullName evidence="2">Membrane protein</fullName>
    </submittedName>
</protein>
<name>A0A0F6SQI8_9CORY</name>
<feature type="transmembrane region" description="Helical" evidence="1">
    <location>
        <begin position="12"/>
        <end position="35"/>
    </location>
</feature>
<sequence>MLGSLWRFAVRTAAGAVALWVVIKLIDGISLSFPTTPLYQDGQHDNLLTFLAVAAIIVVLNATVKPVLKLLGLPLTIITLGLFSLVINAVIMLLAEYVSDLIGFGLHIETFGAAFWGAIVLALVNWVLGPITGLLGAKKD</sequence>
<dbReference type="PANTHER" id="PTHR37309">
    <property type="entry name" value="SLR0284 PROTEIN"/>
    <property type="match status" value="1"/>
</dbReference>
<dbReference type="RefSeq" id="WP_003857613.1">
    <property type="nucleotide sequence ID" value="NZ_CP011309.1"/>
</dbReference>
<feature type="transmembrane region" description="Helical" evidence="1">
    <location>
        <begin position="115"/>
        <end position="137"/>
    </location>
</feature>
<dbReference type="PANTHER" id="PTHR37309:SF1">
    <property type="entry name" value="SLR0284 PROTEIN"/>
    <property type="match status" value="1"/>
</dbReference>
<evidence type="ECO:0000313" key="2">
    <source>
        <dbReference type="EMBL" id="AKF26284.1"/>
    </source>
</evidence>
<keyword evidence="1" id="KW-1133">Transmembrane helix</keyword>
<dbReference type="HOGENOM" id="CLU_120441_0_0_11"/>
<keyword evidence="1" id="KW-0472">Membrane</keyword>
<proteinExistence type="predicted"/>
<keyword evidence="3" id="KW-1185">Reference proteome</keyword>
<reference evidence="2 3" key="1">
    <citation type="submission" date="2015-04" db="EMBL/GenBank/DDBJ databases">
        <title>Complete Genome Sequence of Brevibacterium flavum ATCC 15168.</title>
        <authorList>
            <person name="Ahn J."/>
            <person name="Park G."/>
            <person name="Jeon W."/>
            <person name="Jang Y."/>
            <person name="Jang M."/>
            <person name="Lee H."/>
            <person name="Lee H."/>
        </authorList>
    </citation>
    <scope>NUCLEOTIDE SEQUENCE [LARGE SCALE GENOMIC DNA]</scope>
    <source>
        <strain evidence="2 3">ATCC 15168</strain>
    </source>
</reference>
<accession>A0A0F6SQI8</accession>